<dbReference type="PANTHER" id="PTHR43442:SF3">
    <property type="entry name" value="GLUCONOKINASE-RELATED"/>
    <property type="match status" value="1"/>
</dbReference>
<evidence type="ECO:0000256" key="7">
    <source>
        <dbReference type="ARBA" id="ARBA00022840"/>
    </source>
</evidence>
<dbReference type="InterPro" id="IPR027417">
    <property type="entry name" value="P-loop_NTPase"/>
</dbReference>
<dbReference type="CDD" id="cd02021">
    <property type="entry name" value="GntK"/>
    <property type="match status" value="1"/>
</dbReference>
<protein>
    <recommendedName>
        <fullName evidence="3 10">Gluconokinase</fullName>
        <ecNumber evidence="3 10">2.7.1.12</ecNumber>
    </recommendedName>
</protein>
<dbReference type="InterPro" id="IPR031322">
    <property type="entry name" value="Shikimate/glucono_kinase"/>
</dbReference>
<evidence type="ECO:0000256" key="5">
    <source>
        <dbReference type="ARBA" id="ARBA00022741"/>
    </source>
</evidence>
<evidence type="ECO:0000313" key="11">
    <source>
        <dbReference type="EMBL" id="AWK89662.1"/>
    </source>
</evidence>
<dbReference type="RefSeq" id="WP_109333182.1">
    <property type="nucleotide sequence ID" value="NZ_CP029357.1"/>
</dbReference>
<dbReference type="OrthoDB" id="9795716at2"/>
<dbReference type="GO" id="GO:0019521">
    <property type="term" value="P:D-gluconate metabolic process"/>
    <property type="evidence" value="ECO:0007669"/>
    <property type="project" value="UniProtKB-KW"/>
</dbReference>
<accession>A0A2S2CYS1</accession>
<evidence type="ECO:0000256" key="3">
    <source>
        <dbReference type="ARBA" id="ARBA00012054"/>
    </source>
</evidence>
<comment type="pathway">
    <text evidence="1">Carbohydrate acid metabolism.</text>
</comment>
<dbReference type="PANTHER" id="PTHR43442">
    <property type="entry name" value="GLUCONOKINASE-RELATED"/>
    <property type="match status" value="1"/>
</dbReference>
<dbReference type="EMBL" id="CP029357">
    <property type="protein sequence ID" value="AWK89662.1"/>
    <property type="molecule type" value="Genomic_DNA"/>
</dbReference>
<name>A0A2S2CYS1_9PROT</name>
<dbReference type="GO" id="GO:0046316">
    <property type="term" value="F:gluconokinase activity"/>
    <property type="evidence" value="ECO:0007669"/>
    <property type="project" value="UniProtKB-EC"/>
</dbReference>
<sequence length="170" mass="18003">MNIVLMGVCGCGKTTIGEALAKRLGCRFADADGFHPAANVEKMRAGIPLTDEDRWPWLQAIRGALDGWAAAGESSIVACSALKQAYRDVLSPGGDVIFVYLKGSKDLIAERLKSRSGHYMNPNLLQSQIDTLEEPSDALVVDIGAPPEEIVEALLARLPVRTGTAGALAG</sequence>
<comment type="similarity">
    <text evidence="2 10">Belongs to the gluconokinase GntK/GntV family.</text>
</comment>
<dbReference type="SUPFAM" id="SSF52540">
    <property type="entry name" value="P-loop containing nucleoside triphosphate hydrolases"/>
    <property type="match status" value="1"/>
</dbReference>
<dbReference type="GO" id="GO:0005737">
    <property type="term" value="C:cytoplasm"/>
    <property type="evidence" value="ECO:0007669"/>
    <property type="project" value="TreeGrafter"/>
</dbReference>
<comment type="catalytic activity">
    <reaction evidence="9 10">
        <text>D-gluconate + ATP = 6-phospho-D-gluconate + ADP + H(+)</text>
        <dbReference type="Rhea" id="RHEA:19433"/>
        <dbReference type="ChEBI" id="CHEBI:15378"/>
        <dbReference type="ChEBI" id="CHEBI:18391"/>
        <dbReference type="ChEBI" id="CHEBI:30616"/>
        <dbReference type="ChEBI" id="CHEBI:58759"/>
        <dbReference type="ChEBI" id="CHEBI:456216"/>
        <dbReference type="EC" id="2.7.1.12"/>
    </reaction>
</comment>
<evidence type="ECO:0000256" key="1">
    <source>
        <dbReference type="ARBA" id="ARBA00004761"/>
    </source>
</evidence>
<evidence type="ECO:0000256" key="4">
    <source>
        <dbReference type="ARBA" id="ARBA00022679"/>
    </source>
</evidence>
<dbReference type="GO" id="GO:0005524">
    <property type="term" value="F:ATP binding"/>
    <property type="evidence" value="ECO:0007669"/>
    <property type="project" value="UniProtKB-KW"/>
</dbReference>
<keyword evidence="8" id="KW-0311">Gluconate utilization</keyword>
<dbReference type="Gene3D" id="3.40.50.300">
    <property type="entry name" value="P-loop containing nucleotide triphosphate hydrolases"/>
    <property type="match status" value="1"/>
</dbReference>
<evidence type="ECO:0000256" key="8">
    <source>
        <dbReference type="ARBA" id="ARBA00023064"/>
    </source>
</evidence>
<geneLocation type="plasmid" evidence="11 12">
    <name>unnamed2</name>
</geneLocation>
<keyword evidence="7 10" id="KW-0067">ATP-binding</keyword>
<dbReference type="InterPro" id="IPR006001">
    <property type="entry name" value="Therm_gnt_kin"/>
</dbReference>
<dbReference type="Pfam" id="PF01202">
    <property type="entry name" value="SKI"/>
    <property type="match status" value="1"/>
</dbReference>
<dbReference type="FunFam" id="3.40.50.300:FF:000522">
    <property type="entry name" value="Gluconokinase"/>
    <property type="match status" value="1"/>
</dbReference>
<reference evidence="12" key="1">
    <citation type="submission" date="2018-05" db="EMBL/GenBank/DDBJ databases">
        <title>Azospirillum thermophila sp. nov., a novel isolated from hot spring.</title>
        <authorList>
            <person name="Zhao Z."/>
        </authorList>
    </citation>
    <scope>NUCLEOTIDE SEQUENCE [LARGE SCALE GENOMIC DNA]</scope>
    <source>
        <strain evidence="12">CFH 70021</strain>
        <plasmid evidence="12">unnamed2</plasmid>
    </source>
</reference>
<evidence type="ECO:0000256" key="9">
    <source>
        <dbReference type="ARBA" id="ARBA00048090"/>
    </source>
</evidence>
<dbReference type="EC" id="2.7.1.12" evidence="3 10"/>
<keyword evidence="4 10" id="KW-0808">Transferase</keyword>
<dbReference type="Proteomes" id="UP000245629">
    <property type="component" value="Plasmid unnamed2"/>
</dbReference>
<dbReference type="NCBIfam" id="TIGR01313">
    <property type="entry name" value="therm_gnt_kin"/>
    <property type="match status" value="1"/>
</dbReference>
<evidence type="ECO:0000256" key="2">
    <source>
        <dbReference type="ARBA" id="ARBA00008420"/>
    </source>
</evidence>
<dbReference type="KEGG" id="azz:DEW08_27125"/>
<keyword evidence="12" id="KW-1185">Reference proteome</keyword>
<evidence type="ECO:0000313" key="12">
    <source>
        <dbReference type="Proteomes" id="UP000245629"/>
    </source>
</evidence>
<proteinExistence type="inferred from homology"/>
<keyword evidence="6 10" id="KW-0418">Kinase</keyword>
<gene>
    <name evidence="11" type="ORF">DEW08_27125</name>
</gene>
<keyword evidence="5 10" id="KW-0547">Nucleotide-binding</keyword>
<evidence type="ECO:0000256" key="10">
    <source>
        <dbReference type="RuleBase" id="RU363066"/>
    </source>
</evidence>
<dbReference type="AlphaFoldDB" id="A0A2S2CYS1"/>
<organism evidence="11 12">
    <name type="scientific">Azospirillum thermophilum</name>
    <dbReference type="NCBI Taxonomy" id="2202148"/>
    <lineage>
        <taxon>Bacteria</taxon>
        <taxon>Pseudomonadati</taxon>
        <taxon>Pseudomonadota</taxon>
        <taxon>Alphaproteobacteria</taxon>
        <taxon>Rhodospirillales</taxon>
        <taxon>Azospirillaceae</taxon>
        <taxon>Azospirillum</taxon>
    </lineage>
</organism>
<keyword evidence="11" id="KW-0614">Plasmid</keyword>
<evidence type="ECO:0000256" key="6">
    <source>
        <dbReference type="ARBA" id="ARBA00022777"/>
    </source>
</evidence>